<accession>R7TR98</accession>
<dbReference type="EMBL" id="AMQN01028183">
    <property type="status" value="NOT_ANNOTATED_CDS"/>
    <property type="molecule type" value="Genomic_DNA"/>
</dbReference>
<evidence type="ECO:0000259" key="3">
    <source>
        <dbReference type="PROSITE" id="PS50853"/>
    </source>
</evidence>
<proteinExistence type="predicted"/>
<evidence type="ECO:0000313" key="5">
    <source>
        <dbReference type="EnsemblMetazoa" id="CapteP218149"/>
    </source>
</evidence>
<keyword evidence="2" id="KW-0732">Signal</keyword>
<dbReference type="EnsemblMetazoa" id="CapteT218149">
    <property type="protein sequence ID" value="CapteP218149"/>
    <property type="gene ID" value="CapteG218149"/>
</dbReference>
<dbReference type="Pfam" id="PF00041">
    <property type="entry name" value="fn3"/>
    <property type="match status" value="1"/>
</dbReference>
<sequence>MTAAILLLGLCVVASSAEACQTGSFGVNCSRECGQCKDEACSPVDGHCSDGCQLWSVGKLCKEELCENPYYVSIYSNIGSNPAVPSLDGLTPTLREVNETSVAITWRQDPKIQQEYAQFYGYTVAYAEDNGDLMNDQRFNHNSSTQDQTVIVSNLNVHQEYSFRVKCFREMDNQMNYGTPSNIIRIRLTAAKPTPGATSSYDTDSTPGKGENKSALIAGVVVGVAVAMALAVAVAVLLLL</sequence>
<dbReference type="OrthoDB" id="10252017at2759"/>
<dbReference type="SUPFAM" id="SSF49265">
    <property type="entry name" value="Fibronectin type III"/>
    <property type="match status" value="1"/>
</dbReference>
<reference evidence="4 6" key="2">
    <citation type="journal article" date="2013" name="Nature">
        <title>Insights into bilaterian evolution from three spiralian genomes.</title>
        <authorList>
            <person name="Simakov O."/>
            <person name="Marletaz F."/>
            <person name="Cho S.J."/>
            <person name="Edsinger-Gonzales E."/>
            <person name="Havlak P."/>
            <person name="Hellsten U."/>
            <person name="Kuo D.H."/>
            <person name="Larsson T."/>
            <person name="Lv J."/>
            <person name="Arendt D."/>
            <person name="Savage R."/>
            <person name="Osoegawa K."/>
            <person name="de Jong P."/>
            <person name="Grimwood J."/>
            <person name="Chapman J.A."/>
            <person name="Shapiro H."/>
            <person name="Aerts A."/>
            <person name="Otillar R.P."/>
            <person name="Terry A.Y."/>
            <person name="Boore J.L."/>
            <person name="Grigoriev I.V."/>
            <person name="Lindberg D.R."/>
            <person name="Seaver E.C."/>
            <person name="Weisblat D.A."/>
            <person name="Putnam N.H."/>
            <person name="Rokhsar D.S."/>
        </authorList>
    </citation>
    <scope>NUCLEOTIDE SEQUENCE</scope>
    <source>
        <strain evidence="4 6">I ESC-2004</strain>
    </source>
</reference>
<feature type="non-terminal residue" evidence="4">
    <location>
        <position position="240"/>
    </location>
</feature>
<keyword evidence="1" id="KW-0472">Membrane</keyword>
<feature type="domain" description="Fibronectin type-III" evidence="3">
    <location>
        <begin position="88"/>
        <end position="192"/>
    </location>
</feature>
<keyword evidence="6" id="KW-1185">Reference proteome</keyword>
<protein>
    <recommendedName>
        <fullName evidence="3">Fibronectin type-III domain-containing protein</fullName>
    </recommendedName>
</protein>
<organism evidence="4">
    <name type="scientific">Capitella teleta</name>
    <name type="common">Polychaete worm</name>
    <dbReference type="NCBI Taxonomy" id="283909"/>
    <lineage>
        <taxon>Eukaryota</taxon>
        <taxon>Metazoa</taxon>
        <taxon>Spiralia</taxon>
        <taxon>Lophotrochozoa</taxon>
        <taxon>Annelida</taxon>
        <taxon>Polychaeta</taxon>
        <taxon>Sedentaria</taxon>
        <taxon>Scolecida</taxon>
        <taxon>Capitellidae</taxon>
        <taxon>Capitella</taxon>
    </lineage>
</organism>
<dbReference type="Proteomes" id="UP000014760">
    <property type="component" value="Unassembled WGS sequence"/>
</dbReference>
<dbReference type="InterPro" id="IPR003961">
    <property type="entry name" value="FN3_dom"/>
</dbReference>
<dbReference type="HOGENOM" id="CLU_085596_0_0_1"/>
<dbReference type="InterPro" id="IPR013783">
    <property type="entry name" value="Ig-like_fold"/>
</dbReference>
<evidence type="ECO:0000313" key="4">
    <source>
        <dbReference type="EMBL" id="ELT96174.1"/>
    </source>
</evidence>
<dbReference type="CDD" id="cd00063">
    <property type="entry name" value="FN3"/>
    <property type="match status" value="1"/>
</dbReference>
<evidence type="ECO:0000256" key="1">
    <source>
        <dbReference type="SAM" id="Phobius"/>
    </source>
</evidence>
<dbReference type="Gene3D" id="2.60.40.10">
    <property type="entry name" value="Immunoglobulins"/>
    <property type="match status" value="1"/>
</dbReference>
<name>R7TR98_CAPTE</name>
<dbReference type="EMBL" id="AMQN01028184">
    <property type="status" value="NOT_ANNOTATED_CDS"/>
    <property type="molecule type" value="Genomic_DNA"/>
</dbReference>
<dbReference type="PANTHER" id="PTHR26391:SF18">
    <property type="entry name" value="PROTEIN KINASE RECEPTOR TIE-1, PUTATIVE-RELATED"/>
    <property type="match status" value="1"/>
</dbReference>
<evidence type="ECO:0000313" key="6">
    <source>
        <dbReference type="Proteomes" id="UP000014760"/>
    </source>
</evidence>
<dbReference type="PANTHER" id="PTHR26391">
    <property type="entry name" value="INACTIVE TYROSINE-PROTEIN KINASE 7"/>
    <property type="match status" value="1"/>
</dbReference>
<feature type="chain" id="PRO_5008787288" description="Fibronectin type-III domain-containing protein" evidence="2">
    <location>
        <begin position="20"/>
        <end position="240"/>
    </location>
</feature>
<dbReference type="AlphaFoldDB" id="R7TR98"/>
<keyword evidence="1" id="KW-0812">Transmembrane</keyword>
<dbReference type="PROSITE" id="PS50853">
    <property type="entry name" value="FN3"/>
    <property type="match status" value="1"/>
</dbReference>
<dbReference type="InterPro" id="IPR036116">
    <property type="entry name" value="FN3_sf"/>
</dbReference>
<keyword evidence="1" id="KW-1133">Transmembrane helix</keyword>
<gene>
    <name evidence="4" type="ORF">CAPTEDRAFT_218149</name>
</gene>
<evidence type="ECO:0000256" key="2">
    <source>
        <dbReference type="SAM" id="SignalP"/>
    </source>
</evidence>
<feature type="signal peptide" evidence="2">
    <location>
        <begin position="1"/>
        <end position="19"/>
    </location>
</feature>
<reference evidence="5" key="3">
    <citation type="submission" date="2015-06" db="UniProtKB">
        <authorList>
            <consortium name="EnsemblMetazoa"/>
        </authorList>
    </citation>
    <scope>IDENTIFICATION</scope>
</reference>
<dbReference type="EMBL" id="KB308889">
    <property type="protein sequence ID" value="ELT96174.1"/>
    <property type="molecule type" value="Genomic_DNA"/>
</dbReference>
<reference evidence="6" key="1">
    <citation type="submission" date="2012-12" db="EMBL/GenBank/DDBJ databases">
        <authorList>
            <person name="Hellsten U."/>
            <person name="Grimwood J."/>
            <person name="Chapman J.A."/>
            <person name="Shapiro H."/>
            <person name="Aerts A."/>
            <person name="Otillar R.P."/>
            <person name="Terry A.Y."/>
            <person name="Boore J.L."/>
            <person name="Simakov O."/>
            <person name="Marletaz F."/>
            <person name="Cho S.-J."/>
            <person name="Edsinger-Gonzales E."/>
            <person name="Havlak P."/>
            <person name="Kuo D.-H."/>
            <person name="Larsson T."/>
            <person name="Lv J."/>
            <person name="Arendt D."/>
            <person name="Savage R."/>
            <person name="Osoegawa K."/>
            <person name="de Jong P."/>
            <person name="Lindberg D.R."/>
            <person name="Seaver E.C."/>
            <person name="Weisblat D.A."/>
            <person name="Putnam N.H."/>
            <person name="Grigoriev I.V."/>
            <person name="Rokhsar D.S."/>
        </authorList>
    </citation>
    <scope>NUCLEOTIDE SEQUENCE</scope>
    <source>
        <strain evidence="6">I ESC-2004</strain>
    </source>
</reference>
<feature type="transmembrane region" description="Helical" evidence="1">
    <location>
        <begin position="215"/>
        <end position="239"/>
    </location>
</feature>